<gene>
    <name evidence="1" type="ORF">H9868_05210</name>
</gene>
<comment type="caution">
    <text evidence="1">The sequence shown here is derived from an EMBL/GenBank/DDBJ whole genome shotgun (WGS) entry which is preliminary data.</text>
</comment>
<evidence type="ECO:0000313" key="2">
    <source>
        <dbReference type="Proteomes" id="UP000824192"/>
    </source>
</evidence>
<proteinExistence type="predicted"/>
<organism evidence="1 2">
    <name type="scientific">Candidatus Flavonifractor merdipullorum</name>
    <dbReference type="NCBI Taxonomy" id="2838590"/>
    <lineage>
        <taxon>Bacteria</taxon>
        <taxon>Bacillati</taxon>
        <taxon>Bacillota</taxon>
        <taxon>Clostridia</taxon>
        <taxon>Eubacteriales</taxon>
        <taxon>Oscillospiraceae</taxon>
        <taxon>Flavonifractor</taxon>
    </lineage>
</organism>
<evidence type="ECO:0000313" key="1">
    <source>
        <dbReference type="EMBL" id="HIW93923.1"/>
    </source>
</evidence>
<protein>
    <submittedName>
        <fullName evidence="1">Uncharacterized protein</fullName>
    </submittedName>
</protein>
<accession>A0A9D1RV98</accession>
<dbReference type="AlphaFoldDB" id="A0A9D1RV98"/>
<sequence length="141" mass="14911">MSWTVLSAGAQALMLTGGRQLRLLSAREVLEARREGDLLAQSRGETALCRNAALLARALEGAHGPLFADGGAVLDALTPREIGTLSKIWSDFDREENPGPDCGEEAVQQLKKVWSTRRRNGCAGACSAPSACCPPRNGHAG</sequence>
<reference evidence="1" key="2">
    <citation type="submission" date="2021-04" db="EMBL/GenBank/DDBJ databases">
        <authorList>
            <person name="Gilroy R."/>
        </authorList>
    </citation>
    <scope>NUCLEOTIDE SEQUENCE</scope>
    <source>
        <strain evidence="1">ChiGjej6B6-1540</strain>
    </source>
</reference>
<name>A0A9D1RV98_9FIRM</name>
<reference evidence="1" key="1">
    <citation type="journal article" date="2021" name="PeerJ">
        <title>Extensive microbial diversity within the chicken gut microbiome revealed by metagenomics and culture.</title>
        <authorList>
            <person name="Gilroy R."/>
            <person name="Ravi A."/>
            <person name="Getino M."/>
            <person name="Pursley I."/>
            <person name="Horton D.L."/>
            <person name="Alikhan N.F."/>
            <person name="Baker D."/>
            <person name="Gharbi K."/>
            <person name="Hall N."/>
            <person name="Watson M."/>
            <person name="Adriaenssens E.M."/>
            <person name="Foster-Nyarko E."/>
            <person name="Jarju S."/>
            <person name="Secka A."/>
            <person name="Antonio M."/>
            <person name="Oren A."/>
            <person name="Chaudhuri R.R."/>
            <person name="La Ragione R."/>
            <person name="Hildebrand F."/>
            <person name="Pallen M.J."/>
        </authorList>
    </citation>
    <scope>NUCLEOTIDE SEQUENCE</scope>
    <source>
        <strain evidence="1">ChiGjej6B6-1540</strain>
    </source>
</reference>
<dbReference type="EMBL" id="DXGA01000106">
    <property type="protein sequence ID" value="HIW93923.1"/>
    <property type="molecule type" value="Genomic_DNA"/>
</dbReference>
<dbReference type="Proteomes" id="UP000824192">
    <property type="component" value="Unassembled WGS sequence"/>
</dbReference>